<accession>A0A812V0V4</accession>
<feature type="signal peptide" evidence="1">
    <location>
        <begin position="1"/>
        <end position="27"/>
    </location>
</feature>
<dbReference type="AlphaFoldDB" id="A0A812V0V4"/>
<evidence type="ECO:0000313" key="3">
    <source>
        <dbReference type="Proteomes" id="UP000604046"/>
    </source>
</evidence>
<comment type="caution">
    <text evidence="2">The sequence shown here is derived from an EMBL/GenBank/DDBJ whole genome shotgun (WGS) entry which is preliminary data.</text>
</comment>
<dbReference type="OrthoDB" id="411525at2759"/>
<reference evidence="2" key="1">
    <citation type="submission" date="2021-02" db="EMBL/GenBank/DDBJ databases">
        <authorList>
            <person name="Dougan E. K."/>
            <person name="Rhodes N."/>
            <person name="Thang M."/>
            <person name="Chan C."/>
        </authorList>
    </citation>
    <scope>NUCLEOTIDE SEQUENCE</scope>
</reference>
<dbReference type="EMBL" id="CAJNDS010002801">
    <property type="protein sequence ID" value="CAE7602798.1"/>
    <property type="molecule type" value="Genomic_DNA"/>
</dbReference>
<protein>
    <recommendedName>
        <fullName evidence="4">PB1 domain-containing protein</fullName>
    </recommendedName>
</protein>
<keyword evidence="3" id="KW-1185">Reference proteome</keyword>
<organism evidence="2 3">
    <name type="scientific">Symbiodinium natans</name>
    <dbReference type="NCBI Taxonomy" id="878477"/>
    <lineage>
        <taxon>Eukaryota</taxon>
        <taxon>Sar</taxon>
        <taxon>Alveolata</taxon>
        <taxon>Dinophyceae</taxon>
        <taxon>Suessiales</taxon>
        <taxon>Symbiodiniaceae</taxon>
        <taxon>Symbiodinium</taxon>
    </lineage>
</organism>
<keyword evidence="1" id="KW-0732">Signal</keyword>
<gene>
    <name evidence="2" type="ORF">SNAT2548_LOCUS34286</name>
</gene>
<sequence>MVAGMTRRFRFLLMGLAVVLLRMPAFPSDPTPFVGGLPRVPRNKKARTLPRGQGPVETFSSAVAGHLGSKFSEELWRRLEDFHAFFSSSNSSTDAANRRIKYKLRFHPDPSHDGERMKTVYWNPFKASLAVVFTKLEWDITSFEMRWINDEGEVVVLSNEDDVEYLLEESSNKTLVVDVQLKQPSAMEKIKEKTQQLADALVQKAKHCICGGGQIEQKHVTQAEEALTGTDPRVTNMEATKTALSQENFDIEAFPEPVPNIAAKLGMSENESSLLALAQFVDRQASADMKTYYDNQGRLVKRVTSWRTIRTNSARGKPDKIHLVYGDFVFKCKVPEGGLEMQRTMILEKYVDLRAKLEWRQQLEEDAQHVPVLLFSKQAPCLDGSLDSIHTQAEVLEPNQTLDASEPDVQEAGE</sequence>
<feature type="chain" id="PRO_5032640265" description="PB1 domain-containing protein" evidence="1">
    <location>
        <begin position="28"/>
        <end position="414"/>
    </location>
</feature>
<evidence type="ECO:0000313" key="2">
    <source>
        <dbReference type="EMBL" id="CAE7602798.1"/>
    </source>
</evidence>
<evidence type="ECO:0008006" key="4">
    <source>
        <dbReference type="Google" id="ProtNLM"/>
    </source>
</evidence>
<proteinExistence type="predicted"/>
<dbReference type="Proteomes" id="UP000604046">
    <property type="component" value="Unassembled WGS sequence"/>
</dbReference>
<name>A0A812V0V4_9DINO</name>
<evidence type="ECO:0000256" key="1">
    <source>
        <dbReference type="SAM" id="SignalP"/>
    </source>
</evidence>